<proteinExistence type="predicted"/>
<name>M2UCY0_COCH5</name>
<reference evidence="3" key="2">
    <citation type="journal article" date="2013" name="PLoS Genet.">
        <title>Comparative genome structure, secondary metabolite, and effector coding capacity across Cochliobolus pathogens.</title>
        <authorList>
            <person name="Condon B.J."/>
            <person name="Leng Y."/>
            <person name="Wu D."/>
            <person name="Bushley K.E."/>
            <person name="Ohm R.A."/>
            <person name="Otillar R."/>
            <person name="Martin J."/>
            <person name="Schackwitz W."/>
            <person name="Grimwood J."/>
            <person name="MohdZainudin N."/>
            <person name="Xue C."/>
            <person name="Wang R."/>
            <person name="Manning V.A."/>
            <person name="Dhillon B."/>
            <person name="Tu Z.J."/>
            <person name="Steffenson B.J."/>
            <person name="Salamov A."/>
            <person name="Sun H."/>
            <person name="Lowry S."/>
            <person name="LaButti K."/>
            <person name="Han J."/>
            <person name="Copeland A."/>
            <person name="Lindquist E."/>
            <person name="Barry K."/>
            <person name="Schmutz J."/>
            <person name="Baker S.E."/>
            <person name="Ciuffetti L.M."/>
            <person name="Grigoriev I.V."/>
            <person name="Zhong S."/>
            <person name="Turgeon B.G."/>
        </authorList>
    </citation>
    <scope>NUCLEOTIDE SEQUENCE [LARGE SCALE GENOMIC DNA]</scope>
    <source>
        <strain evidence="3">C5 / ATCC 48332 / race O</strain>
    </source>
</reference>
<reference evidence="2 3" key="1">
    <citation type="journal article" date="2012" name="PLoS Pathog.">
        <title>Diverse lifestyles and strategies of plant pathogenesis encoded in the genomes of eighteen Dothideomycetes fungi.</title>
        <authorList>
            <person name="Ohm R.A."/>
            <person name="Feau N."/>
            <person name="Henrissat B."/>
            <person name="Schoch C.L."/>
            <person name="Horwitz B.A."/>
            <person name="Barry K.W."/>
            <person name="Condon B.J."/>
            <person name="Copeland A.C."/>
            <person name="Dhillon B."/>
            <person name="Glaser F."/>
            <person name="Hesse C.N."/>
            <person name="Kosti I."/>
            <person name="LaButti K."/>
            <person name="Lindquist E.A."/>
            <person name="Lucas S."/>
            <person name="Salamov A.A."/>
            <person name="Bradshaw R.E."/>
            <person name="Ciuffetti L."/>
            <person name="Hamelin R.C."/>
            <person name="Kema G.H.J."/>
            <person name="Lawrence C."/>
            <person name="Scott J.A."/>
            <person name="Spatafora J.W."/>
            <person name="Turgeon B.G."/>
            <person name="de Wit P.J.G.M."/>
            <person name="Zhong S."/>
            <person name="Goodwin S.B."/>
            <person name="Grigoriev I.V."/>
        </authorList>
    </citation>
    <scope>NUCLEOTIDE SEQUENCE [LARGE SCALE GENOMIC DNA]</scope>
    <source>
        <strain evidence="3">C5 / ATCC 48332 / race O</strain>
    </source>
</reference>
<feature type="compositionally biased region" description="Pro residues" evidence="1">
    <location>
        <begin position="11"/>
        <end position="24"/>
    </location>
</feature>
<gene>
    <name evidence="2" type="ORF">COCHEDRAFT_1207739</name>
</gene>
<feature type="compositionally biased region" description="Low complexity" evidence="1">
    <location>
        <begin position="44"/>
        <end position="59"/>
    </location>
</feature>
<dbReference type="Proteomes" id="UP000016936">
    <property type="component" value="Unassembled WGS sequence"/>
</dbReference>
<dbReference type="EMBL" id="KB445587">
    <property type="protein sequence ID" value="EMD85762.1"/>
    <property type="molecule type" value="Genomic_DNA"/>
</dbReference>
<dbReference type="HOGENOM" id="CLU_1234900_0_0_1"/>
<organism evidence="2 3">
    <name type="scientific">Cochliobolus heterostrophus (strain C5 / ATCC 48332 / race O)</name>
    <name type="common">Southern corn leaf blight fungus</name>
    <name type="synonym">Bipolaris maydis</name>
    <dbReference type="NCBI Taxonomy" id="701091"/>
    <lineage>
        <taxon>Eukaryota</taxon>
        <taxon>Fungi</taxon>
        <taxon>Dikarya</taxon>
        <taxon>Ascomycota</taxon>
        <taxon>Pezizomycotina</taxon>
        <taxon>Dothideomycetes</taxon>
        <taxon>Pleosporomycetidae</taxon>
        <taxon>Pleosporales</taxon>
        <taxon>Pleosporineae</taxon>
        <taxon>Pleosporaceae</taxon>
        <taxon>Bipolaris</taxon>
    </lineage>
</organism>
<accession>M2UCY0</accession>
<sequence>MTSPVRKSAKQPPPSAPKTPPTKPQSPRTTPTIPSTAHAPGPMVPNTPSSSPSSAPNLSKPAQHRLAWLFWHDRDTILMNPNIPLEIFLPPPETELGANLTGSHVHLIVTNDRHGLNNAPLLPKHHPRLPNAGSTLTHPLLPPPPPSAPSAARTGSLLMHFASNRDGKRPERMAQWQRIAASPRNEWNKALNSTRYVSEMDEFWRGLGEGEDEGCVVNDIGGRK</sequence>
<dbReference type="AlphaFoldDB" id="M2UCY0"/>
<evidence type="ECO:0000313" key="3">
    <source>
        <dbReference type="Proteomes" id="UP000016936"/>
    </source>
</evidence>
<keyword evidence="3" id="KW-1185">Reference proteome</keyword>
<dbReference type="STRING" id="701091.M2UCY0"/>
<protein>
    <submittedName>
        <fullName evidence="2">Glycosyltransferase family 34 protein</fullName>
    </submittedName>
</protein>
<feature type="region of interest" description="Disordered" evidence="1">
    <location>
        <begin position="1"/>
        <end position="59"/>
    </location>
</feature>
<evidence type="ECO:0000313" key="2">
    <source>
        <dbReference type="EMBL" id="EMD85762.1"/>
    </source>
</evidence>
<evidence type="ECO:0000256" key="1">
    <source>
        <dbReference type="SAM" id="MobiDB-lite"/>
    </source>
</evidence>